<reference evidence="2 3" key="1">
    <citation type="submission" date="2019-03" db="EMBL/GenBank/DDBJ databases">
        <title>Genomic Encyclopedia of Type Strains, Phase IV (KMG-IV): sequencing the most valuable type-strain genomes for metagenomic binning, comparative biology and taxonomic classification.</title>
        <authorList>
            <person name="Goeker M."/>
        </authorList>
    </citation>
    <scope>NUCLEOTIDE SEQUENCE [LARGE SCALE GENOMIC DNA]</scope>
    <source>
        <strain evidence="2 3">DSM 28231</strain>
    </source>
</reference>
<dbReference type="OrthoDB" id="1118972at2"/>
<dbReference type="AlphaFoldDB" id="A0A4V2SIY6"/>
<keyword evidence="1" id="KW-0472">Membrane</keyword>
<keyword evidence="1" id="KW-0812">Transmembrane</keyword>
<proteinExistence type="predicted"/>
<evidence type="ECO:0000313" key="3">
    <source>
        <dbReference type="Proteomes" id="UP000294841"/>
    </source>
</evidence>
<dbReference type="Pfam" id="PF04224">
    <property type="entry name" value="DUF417"/>
    <property type="match status" value="1"/>
</dbReference>
<keyword evidence="1" id="KW-1133">Transmembrane helix</keyword>
<dbReference type="PANTHER" id="PTHR40106">
    <property type="entry name" value="INNER MEMBRANE PROTEIN RCLC"/>
    <property type="match status" value="1"/>
</dbReference>
<evidence type="ECO:0000313" key="2">
    <source>
        <dbReference type="EMBL" id="TCP12000.1"/>
    </source>
</evidence>
<protein>
    <submittedName>
        <fullName evidence="2">Putative membrane protein YkgB</fullName>
    </submittedName>
</protein>
<name>A0A4V2SIY6_9PAST</name>
<dbReference type="PANTHER" id="PTHR40106:SF1">
    <property type="entry name" value="INNER MEMBRANE PROTEIN RCLC"/>
    <property type="match status" value="1"/>
</dbReference>
<dbReference type="GO" id="GO:1901530">
    <property type="term" value="P:response to hypochlorite"/>
    <property type="evidence" value="ECO:0007669"/>
    <property type="project" value="TreeGrafter"/>
</dbReference>
<comment type="caution">
    <text evidence="2">The sequence shown here is derived from an EMBL/GenBank/DDBJ whole genome shotgun (WGS) entry which is preliminary data.</text>
</comment>
<dbReference type="GO" id="GO:0005886">
    <property type="term" value="C:plasma membrane"/>
    <property type="evidence" value="ECO:0007669"/>
    <property type="project" value="TreeGrafter"/>
</dbReference>
<dbReference type="Proteomes" id="UP000294841">
    <property type="component" value="Unassembled WGS sequence"/>
</dbReference>
<sequence>MEQLINKFKQSNIDILFLRLAVITIFVTFGALKWFDFEVEALKPLIGKSWLSFLYDWFGYQGTSYLLGVIETTTYIALIIGIFKPKFGIIGALGVLGTAITTVSLIPQIGFDGFVFKDILLIAIALVLLKTDLKRIYPTK</sequence>
<organism evidence="2 3">
    <name type="scientific">Bisgaardia hudsonensis</name>
    <dbReference type="NCBI Taxonomy" id="109472"/>
    <lineage>
        <taxon>Bacteria</taxon>
        <taxon>Pseudomonadati</taxon>
        <taxon>Pseudomonadota</taxon>
        <taxon>Gammaproteobacteria</taxon>
        <taxon>Pasteurellales</taxon>
        <taxon>Pasteurellaceae</taxon>
        <taxon>Bisgaardia</taxon>
    </lineage>
</organism>
<dbReference type="InterPro" id="IPR007339">
    <property type="entry name" value="RclC-like"/>
</dbReference>
<feature type="transmembrane region" description="Helical" evidence="1">
    <location>
        <begin position="113"/>
        <end position="131"/>
    </location>
</feature>
<feature type="transmembrane region" description="Helical" evidence="1">
    <location>
        <begin position="87"/>
        <end position="107"/>
    </location>
</feature>
<feature type="transmembrane region" description="Helical" evidence="1">
    <location>
        <begin position="57"/>
        <end position="80"/>
    </location>
</feature>
<dbReference type="EMBL" id="SLXI01000005">
    <property type="protein sequence ID" value="TCP12000.1"/>
    <property type="molecule type" value="Genomic_DNA"/>
</dbReference>
<dbReference type="RefSeq" id="WP_132024341.1">
    <property type="nucleotide sequence ID" value="NZ_CP016605.1"/>
</dbReference>
<gene>
    <name evidence="2" type="ORF">EV697_105112</name>
</gene>
<keyword evidence="3" id="KW-1185">Reference proteome</keyword>
<evidence type="ECO:0000256" key="1">
    <source>
        <dbReference type="SAM" id="Phobius"/>
    </source>
</evidence>
<accession>A0A4V2SIY6</accession>
<feature type="transmembrane region" description="Helical" evidence="1">
    <location>
        <begin position="16"/>
        <end position="37"/>
    </location>
</feature>